<reference evidence="2 3" key="1">
    <citation type="submission" date="2017-06" db="EMBL/GenBank/DDBJ databases">
        <title>Complete Genome Sequence of the Soil Carbazole-Degrading Bacterium Nocardioides aromaticivorans IC177.</title>
        <authorList>
            <person name="Vejarano F."/>
            <person name="Suzuki-Minakuchi C."/>
            <person name="Ohtsubo Y."/>
            <person name="Tsuda M."/>
            <person name="Okada K."/>
            <person name="Nojiri H."/>
        </authorList>
    </citation>
    <scope>NUCLEOTIDE SEQUENCE [LARGE SCALE GENOMIC DNA]</scope>
    <source>
        <strain evidence="2 3">IC177</strain>
    </source>
</reference>
<dbReference type="InterPro" id="IPR013783">
    <property type="entry name" value="Ig-like_fold"/>
</dbReference>
<dbReference type="Proteomes" id="UP000662818">
    <property type="component" value="Chromosome"/>
</dbReference>
<gene>
    <name evidence="2" type="ORF">CFH99_10950</name>
</gene>
<sequence length="436" mass="44426">MGAGARRFRLVPRRRVRRRPRFLTRPVDHRLRGEEMKISKQKRWGAAVGLALVASTVGGLAVAAPEFSGDPTSLAWYTGDEATIDDPSRTAVGLQLYDASGVEVTSGSVTAALPAFAAAGGTVRANDTHASLFVHAAQSGTAAGAWPGVQATGTDRFTGEGAVTAPAPLAGRPYVHTAGGYTLADAVAAFDGAGQGSFSGVYELRLRTSSATKGVTDSYASAYVKVTGDQWAVVSGPETSTPAVTQTAATAPGSSYYGKAFTVTATVTGAGSSGGTVAVKYGSTVLASKALDADGVIAIPVSGLKLAPGVRALTIAYGGVAGQTEPSQATRSITIVKAKSATVGKLAATTISRTSYPKITARVTATGVPAATFTGTFTVYDGSRAVKKVTLTAANLGKLTITLPKLARGTHYISVVYSGNSKVAKSTSPKYKLVVR</sequence>
<feature type="domain" description="Bacterial Ig-like" evidence="1">
    <location>
        <begin position="352"/>
        <end position="435"/>
    </location>
</feature>
<dbReference type="Gene3D" id="2.60.40.10">
    <property type="entry name" value="Immunoglobulins"/>
    <property type="match status" value="2"/>
</dbReference>
<dbReference type="EMBL" id="CP022295">
    <property type="protein sequence ID" value="QSR26145.1"/>
    <property type="molecule type" value="Genomic_DNA"/>
</dbReference>
<organism evidence="2 3">
    <name type="scientific">Nocardioides aromaticivorans</name>
    <dbReference type="NCBI Taxonomy" id="200618"/>
    <lineage>
        <taxon>Bacteria</taxon>
        <taxon>Bacillati</taxon>
        <taxon>Actinomycetota</taxon>
        <taxon>Actinomycetes</taxon>
        <taxon>Propionibacteriales</taxon>
        <taxon>Nocardioidaceae</taxon>
        <taxon>Nocardioides</taxon>
    </lineage>
</organism>
<accession>A0ABX7PK80</accession>
<evidence type="ECO:0000313" key="2">
    <source>
        <dbReference type="EMBL" id="QSR26145.1"/>
    </source>
</evidence>
<protein>
    <recommendedName>
        <fullName evidence="1">Bacterial Ig-like domain-containing protein</fullName>
    </recommendedName>
</protein>
<dbReference type="InterPro" id="IPR032109">
    <property type="entry name" value="Big_3_5"/>
</dbReference>
<proteinExistence type="predicted"/>
<keyword evidence="3" id="KW-1185">Reference proteome</keyword>
<feature type="domain" description="Bacterial Ig-like" evidence="1">
    <location>
        <begin position="250"/>
        <end position="335"/>
    </location>
</feature>
<dbReference type="Pfam" id="PF16640">
    <property type="entry name" value="Big_3_5"/>
    <property type="match status" value="2"/>
</dbReference>
<evidence type="ECO:0000259" key="1">
    <source>
        <dbReference type="Pfam" id="PF16640"/>
    </source>
</evidence>
<name>A0ABX7PK80_9ACTN</name>
<evidence type="ECO:0000313" key="3">
    <source>
        <dbReference type="Proteomes" id="UP000662818"/>
    </source>
</evidence>